<feature type="compositionally biased region" description="Basic and acidic residues" evidence="2">
    <location>
        <begin position="926"/>
        <end position="941"/>
    </location>
</feature>
<feature type="compositionally biased region" description="Low complexity" evidence="2">
    <location>
        <begin position="1066"/>
        <end position="1081"/>
    </location>
</feature>
<feature type="compositionally biased region" description="Basic and acidic residues" evidence="2">
    <location>
        <begin position="5298"/>
        <end position="5322"/>
    </location>
</feature>
<feature type="compositionally biased region" description="Polar residues" evidence="2">
    <location>
        <begin position="6735"/>
        <end position="6751"/>
    </location>
</feature>
<feature type="compositionally biased region" description="Polar residues" evidence="2">
    <location>
        <begin position="4484"/>
        <end position="4506"/>
    </location>
</feature>
<feature type="compositionally biased region" description="Low complexity" evidence="2">
    <location>
        <begin position="2624"/>
        <end position="2637"/>
    </location>
</feature>
<feature type="compositionally biased region" description="Polar residues" evidence="2">
    <location>
        <begin position="2193"/>
        <end position="2209"/>
    </location>
</feature>
<feature type="region of interest" description="Disordered" evidence="2">
    <location>
        <begin position="2568"/>
        <end position="2639"/>
    </location>
</feature>
<feature type="compositionally biased region" description="Basic and acidic residues" evidence="2">
    <location>
        <begin position="1197"/>
        <end position="1207"/>
    </location>
</feature>
<feature type="region of interest" description="Disordered" evidence="2">
    <location>
        <begin position="5454"/>
        <end position="5474"/>
    </location>
</feature>
<feature type="region of interest" description="Disordered" evidence="2">
    <location>
        <begin position="2375"/>
        <end position="2537"/>
    </location>
</feature>
<feature type="compositionally biased region" description="Basic and acidic residues" evidence="2">
    <location>
        <begin position="5143"/>
        <end position="5153"/>
    </location>
</feature>
<feature type="region of interest" description="Disordered" evidence="2">
    <location>
        <begin position="655"/>
        <end position="899"/>
    </location>
</feature>
<feature type="region of interest" description="Disordered" evidence="2">
    <location>
        <begin position="3558"/>
        <end position="3620"/>
    </location>
</feature>
<feature type="compositionally biased region" description="Low complexity" evidence="2">
    <location>
        <begin position="5768"/>
        <end position="5785"/>
    </location>
</feature>
<reference evidence="3" key="1">
    <citation type="submission" date="2020-10" db="EMBL/GenBank/DDBJ databases">
        <authorList>
            <person name="Kusch S."/>
        </authorList>
    </citation>
    <scope>NUCLEOTIDE SEQUENCE</scope>
    <source>
        <strain evidence="3">SwB9</strain>
    </source>
</reference>
<feature type="compositionally biased region" description="Basic and acidic residues" evidence="2">
    <location>
        <begin position="1518"/>
        <end position="1548"/>
    </location>
</feature>
<feature type="compositionally biased region" description="Basic and acidic residues" evidence="2">
    <location>
        <begin position="3558"/>
        <end position="3568"/>
    </location>
</feature>
<feature type="compositionally biased region" description="Basic and acidic residues" evidence="2">
    <location>
        <begin position="3774"/>
        <end position="3789"/>
    </location>
</feature>
<feature type="region of interest" description="Disordered" evidence="2">
    <location>
        <begin position="5840"/>
        <end position="5889"/>
    </location>
</feature>
<evidence type="ECO:0000313" key="4">
    <source>
        <dbReference type="Proteomes" id="UP000624404"/>
    </source>
</evidence>
<feature type="region of interest" description="Disordered" evidence="2">
    <location>
        <begin position="2340"/>
        <end position="2363"/>
    </location>
</feature>
<feature type="compositionally biased region" description="Basic and acidic residues" evidence="2">
    <location>
        <begin position="1802"/>
        <end position="1836"/>
    </location>
</feature>
<keyword evidence="1" id="KW-0175">Coiled coil</keyword>
<feature type="region of interest" description="Disordered" evidence="2">
    <location>
        <begin position="1470"/>
        <end position="1587"/>
    </location>
</feature>
<feature type="region of interest" description="Disordered" evidence="2">
    <location>
        <begin position="4662"/>
        <end position="4733"/>
    </location>
</feature>
<feature type="compositionally biased region" description="Acidic residues" evidence="2">
    <location>
        <begin position="3757"/>
        <end position="3771"/>
    </location>
</feature>
<dbReference type="Proteomes" id="UP000624404">
    <property type="component" value="Unassembled WGS sequence"/>
</dbReference>
<feature type="compositionally biased region" description="Basic and acidic residues" evidence="2">
    <location>
        <begin position="229"/>
        <end position="248"/>
    </location>
</feature>
<feature type="compositionally biased region" description="Basic and acidic residues" evidence="2">
    <location>
        <begin position="4577"/>
        <end position="4586"/>
    </location>
</feature>
<feature type="compositionally biased region" description="Basic and acidic residues" evidence="2">
    <location>
        <begin position="1382"/>
        <end position="1398"/>
    </location>
</feature>
<feature type="compositionally biased region" description="Basic and acidic residues" evidence="2">
    <location>
        <begin position="5604"/>
        <end position="5616"/>
    </location>
</feature>
<feature type="coiled-coil region" evidence="1">
    <location>
        <begin position="6271"/>
        <end position="6432"/>
    </location>
</feature>
<feature type="compositionally biased region" description="Basic and acidic residues" evidence="2">
    <location>
        <begin position="3712"/>
        <end position="3737"/>
    </location>
</feature>
<feature type="compositionally biased region" description="Acidic residues" evidence="2">
    <location>
        <begin position="2094"/>
        <end position="2104"/>
    </location>
</feature>
<feature type="region of interest" description="Disordered" evidence="2">
    <location>
        <begin position="6134"/>
        <end position="6188"/>
    </location>
</feature>
<feature type="compositionally biased region" description="Basic and acidic residues" evidence="2">
    <location>
        <begin position="140"/>
        <end position="158"/>
    </location>
</feature>
<feature type="compositionally biased region" description="Low complexity" evidence="2">
    <location>
        <begin position="1888"/>
        <end position="1898"/>
    </location>
</feature>
<feature type="region of interest" description="Disordered" evidence="2">
    <location>
        <begin position="6045"/>
        <end position="6113"/>
    </location>
</feature>
<feature type="compositionally biased region" description="Basic and acidic residues" evidence="2">
    <location>
        <begin position="3400"/>
        <end position="3409"/>
    </location>
</feature>
<feature type="compositionally biased region" description="Polar residues" evidence="2">
    <location>
        <begin position="196"/>
        <end position="211"/>
    </location>
</feature>
<feature type="region of interest" description="Disordered" evidence="2">
    <location>
        <begin position="1056"/>
        <end position="1437"/>
    </location>
</feature>
<feature type="region of interest" description="Disordered" evidence="2">
    <location>
        <begin position="3245"/>
        <end position="3350"/>
    </location>
</feature>
<feature type="compositionally biased region" description="Basic and acidic residues" evidence="2">
    <location>
        <begin position="1673"/>
        <end position="1693"/>
    </location>
</feature>
<feature type="region of interest" description="Disordered" evidence="2">
    <location>
        <begin position="4371"/>
        <end position="4586"/>
    </location>
</feature>
<feature type="compositionally biased region" description="Low complexity" evidence="2">
    <location>
        <begin position="262"/>
        <end position="274"/>
    </location>
</feature>
<feature type="compositionally biased region" description="Basic and acidic residues" evidence="2">
    <location>
        <begin position="6077"/>
        <end position="6108"/>
    </location>
</feature>
<feature type="region of interest" description="Disordered" evidence="2">
    <location>
        <begin position="2287"/>
        <end position="2321"/>
    </location>
</feature>
<feature type="compositionally biased region" description="Basic and acidic residues" evidence="2">
    <location>
        <begin position="1932"/>
        <end position="1948"/>
    </location>
</feature>
<feature type="compositionally biased region" description="Basic and acidic residues" evidence="2">
    <location>
        <begin position="1863"/>
        <end position="1883"/>
    </location>
</feature>
<feature type="compositionally biased region" description="Basic residues" evidence="2">
    <location>
        <begin position="306"/>
        <end position="320"/>
    </location>
</feature>
<feature type="compositionally biased region" description="Acidic residues" evidence="2">
    <location>
        <begin position="441"/>
        <end position="454"/>
    </location>
</feature>
<feature type="compositionally biased region" description="Basic and acidic residues" evidence="2">
    <location>
        <begin position="704"/>
        <end position="718"/>
    </location>
</feature>
<feature type="compositionally biased region" description="Low complexity" evidence="2">
    <location>
        <begin position="1359"/>
        <end position="1373"/>
    </location>
</feature>
<gene>
    <name evidence="3" type="ORF">SCLTRI_LOCUS1416</name>
</gene>
<feature type="region of interest" description="Disordered" evidence="2">
    <location>
        <begin position="346"/>
        <end position="386"/>
    </location>
</feature>
<name>A0A8H2ZKZ7_9HELO</name>
<feature type="compositionally biased region" description="Basic and acidic residues" evidence="2">
    <location>
        <begin position="5544"/>
        <end position="5579"/>
    </location>
</feature>
<feature type="compositionally biased region" description="Low complexity" evidence="2">
    <location>
        <begin position="851"/>
        <end position="863"/>
    </location>
</feature>
<feature type="compositionally biased region" description="Polar residues" evidence="2">
    <location>
        <begin position="2312"/>
        <end position="2321"/>
    </location>
</feature>
<evidence type="ECO:0000313" key="3">
    <source>
        <dbReference type="EMBL" id="CAD6441631.1"/>
    </source>
</evidence>
<feature type="compositionally biased region" description="Polar residues" evidence="2">
    <location>
        <begin position="3821"/>
        <end position="3831"/>
    </location>
</feature>
<feature type="region of interest" description="Disordered" evidence="2">
    <location>
        <begin position="3378"/>
        <end position="3442"/>
    </location>
</feature>
<feature type="compositionally biased region" description="Basic and acidic residues" evidence="2">
    <location>
        <begin position="2881"/>
        <end position="2893"/>
    </location>
</feature>
<feature type="compositionally biased region" description="Low complexity" evidence="2">
    <location>
        <begin position="6222"/>
        <end position="6237"/>
    </location>
</feature>
<feature type="compositionally biased region" description="Basic and acidic residues" evidence="2">
    <location>
        <begin position="2435"/>
        <end position="2453"/>
    </location>
</feature>
<feature type="region of interest" description="Disordered" evidence="2">
    <location>
        <begin position="5143"/>
        <end position="5171"/>
    </location>
</feature>
<feature type="compositionally biased region" description="Basic and acidic residues" evidence="2">
    <location>
        <begin position="682"/>
        <end position="696"/>
    </location>
</feature>
<feature type="compositionally biased region" description="Polar residues" evidence="2">
    <location>
        <begin position="3425"/>
        <end position="3441"/>
    </location>
</feature>
<feature type="region of interest" description="Disordered" evidence="2">
    <location>
        <begin position="1599"/>
        <end position="2047"/>
    </location>
</feature>
<feature type="compositionally biased region" description="Basic and acidic residues" evidence="2">
    <location>
        <begin position="656"/>
        <end position="674"/>
    </location>
</feature>
<feature type="compositionally biased region" description="Polar residues" evidence="2">
    <location>
        <begin position="2928"/>
        <end position="2952"/>
    </location>
</feature>
<evidence type="ECO:0000256" key="1">
    <source>
        <dbReference type="SAM" id="Coils"/>
    </source>
</evidence>
<proteinExistence type="predicted"/>
<feature type="compositionally biased region" description="Polar residues" evidence="2">
    <location>
        <begin position="6175"/>
        <end position="6185"/>
    </location>
</feature>
<organism evidence="3 4">
    <name type="scientific">Sclerotinia trifoliorum</name>
    <dbReference type="NCBI Taxonomy" id="28548"/>
    <lineage>
        <taxon>Eukaryota</taxon>
        <taxon>Fungi</taxon>
        <taxon>Dikarya</taxon>
        <taxon>Ascomycota</taxon>
        <taxon>Pezizomycotina</taxon>
        <taxon>Leotiomycetes</taxon>
        <taxon>Helotiales</taxon>
        <taxon>Sclerotiniaceae</taxon>
        <taxon>Sclerotinia</taxon>
    </lineage>
</organism>
<feature type="region of interest" description="Disordered" evidence="2">
    <location>
        <begin position="5744"/>
        <end position="5823"/>
    </location>
</feature>
<feature type="region of interest" description="Disordered" evidence="2">
    <location>
        <begin position="5604"/>
        <end position="5635"/>
    </location>
</feature>
<feature type="compositionally biased region" description="Low complexity" evidence="2">
    <location>
        <begin position="3573"/>
        <end position="3582"/>
    </location>
</feature>
<feature type="compositionally biased region" description="Basic and acidic residues" evidence="2">
    <location>
        <begin position="1273"/>
        <end position="1303"/>
    </location>
</feature>
<feature type="compositionally biased region" description="Basic and acidic residues" evidence="2">
    <location>
        <begin position="1"/>
        <end position="10"/>
    </location>
</feature>
<feature type="compositionally biased region" description="Basic and acidic residues" evidence="2">
    <location>
        <begin position="2576"/>
        <end position="2590"/>
    </location>
</feature>
<feature type="compositionally biased region" description="Basic and acidic residues" evidence="2">
    <location>
        <begin position="2406"/>
        <end position="2418"/>
    </location>
</feature>
<feature type="compositionally biased region" description="Basic and acidic residues" evidence="2">
    <location>
        <begin position="3141"/>
        <end position="3150"/>
    </location>
</feature>
<feature type="compositionally biased region" description="Polar residues" evidence="2">
    <location>
        <begin position="2004"/>
        <end position="2014"/>
    </location>
</feature>
<sequence length="6751" mass="753029">MAEKRDRYGVRGDPTIAPGGNGYGTGNGIGGRGFNGRAPPGPGFDADDSSFLGRGKERYDSMPPNTPMTPYTPYTPYTPHTPYTPMTMGYDGGESSLSIGTPRHDRYYGGESAVAGRPAAAPANAGYQGGASSYNVGTPRNERYDGRETYVERRDPRLGYHPAESTISADTPRTGRFDPAMESSIAHPDTPRTAHYDTTATTMSVDPSRTGTYDKDNTTTAAPYYDPAQARERERQMMEREKFEREGGMHGSPGMEHGPPRIDYLSTSGSSTSSYLDISRNYPTNYPTKGFSFRSFFTTPSEKSDSKKKKEKKKSKKLTKHNSSSSSSLNEDLAFGTGFLRYRRKRSVRARDGRDRQWETVGYRSSKENLRDTRPATNERPTSGKRLATDAEILAVGAGLAKLARDHIKKERIGKNGRGVRESTSSSRRRASRETDHNNDDDAWESASDDESDSSVDAGLAFGGGSNVSKSKSGFFGRKRVHGPKSRKSSVVDPRLLGPVNSLNGYLSDRQVGFEDVQWESGSDFGQQTYTPCSHPDRYVHEVYVHEERIRISRTQSGGSGSQTPLQQVFPVPTDDPSRFDAARASSSEYNIPRSAPVPLQQPQPITPVSQSVYHEPSYVRSESGGILKNSSARPKSLAGAAFAGVAAAAFGAVIARRDEKENSREDDRRDNRSYSESAISRQDEYRRERREDHYSIADSSISKPRDDDRKERRRDYDQSSIADSNLTWDEKREKRREERRKDDSRSSTSNSDRDRNRERTRDDPDAAAEERERRRRERREERRAPDRIEDNYEERRTHVLSEISAIARTPADPFQYQLTDSPTREESSNRQSKEQSTPSIVTIAREPDFSSKQSSSIKDPSPASRSEPPIDVSDDDDREQQRRDKVKALHDAEHSTAPIEAAAILAAATVVIRESSRESISYIRGSERRTDSEGVPKDEVSTNGPGKSRDEVMEEADRAYREIVMARKVAAEVRRSRTPSPERSIMDKYEEEPEEEPPRIVTPPGMHERKKGPYDAPNADFKLDFIMTPKDFKVYSIPSRRYKVDEADLKGPFMTKDADAKLRRPLLNLVVPTPTSTPSPEKQFVTAVKNGNGNRKTDSSSRSHDRSNERRRSEPQPEPQPEPAREPEPEPEPERYSKPTVEDEEREQVATRSQNEPTQPRAEYRDREQTQSYSLVNESTDRTQTREQMSSYSLVDDPRDRDHDLEQAQSYQLKDEPRVTILDREQAESYSLVDEPRDRDHDREQAQSYQLKDEPRVTILDREQAESYSLVDEPRDRDHDREQAQSYQLKDEPRVTILDREQAQSYGLEDEPRDRNQTLEQIPSYPSEDEPRDQDRRKRNIRDIPPIVVAPRLDLVRSSEVSVPSPTQSTVSKAVTWGPNETKHFEVESPTEPRDEFISDSFISDSSPETPEKPRYSEPRSEPESEPKSPGGWAAMAAGIIGAGAAVESPIGSPRRPEVSELARILKAREKERNERAYEYRGVMVEPESPYGEPRRESPPRDMRRDSLPHGVTVEPENYRAESRRESPPRDARRESLPENMRRDSPPRDTGSQYYPQATRRDSPPSVGPKPASLQSSHMPGSFDDDLDFTATVAAGLQDTGFDPDLVIEDPAFRKRDSPPGSNEYAYKAPRAESITDLASTTGEESSNRGFVMGEVPETPKDWSSVSPANDESSRLARKEQKKRDKERRRSGGDVYSPMTDVIVEEPESYFDSSRQSRKEQKKRDKEEARRQSLLREESSFVDISPDGEFVEEPESYIEPVDTPEKSKKPSRSSTYDNDDFDPSVSTPKRRSSKRSLTYDGKVESSLRESHRSSLRESHRSYSLDDVKNGDESKIPRKSKDRSQSRTDSSDPSQVPLPSSESSREDLDLSRELERSSRREGDLMWASSRSILSADSSSKFDEEDSPQKSRKDRSGIKDDNDSARLAASEPTRNENEDPKKKAKETAPRKVGGLFGFFSGSRGDTAKEEPAKGTRDDADEAKKEKRSSTSDGITGSQPFGDLTQVASNETNSQRSRGEDGEQEFRNDGEKKRSKSSDSKKGSFLDNAGILGAGAGLAAGAIAISAQHQQQNAANNNDSEGTTGAMGSMGKGGEQEMEEEILDPEIIERQIRPSIDPQYGDLLPLPPSGPVSPNFEPIDDLPKLPESRPGTPESEKRTVGTPREKTPRNRKSLQETPVKSPSQSAVPLKFVMGNRSNPASPIMTRSTGNTPFPAFQFAPIPESAIIPRSRSRPMSWDNTKEFQPLYLLETNKRGSFVPEELVEPLPHLPPSRTNSELDVADLPESGFLEELDLHRPSLDPLSTNLPSDDLASGESTPTTITFRKNLAPSVEFLRDSFPSLEETQNLSSDVHSREQSPSKSATQAIGVAAIATAAGLATASHDTSNEQEPESFHQIQDKSGDNSSESFESHDIAATREKSLQTLSETSNKQDMSFEEELKPTEEFPLFEPRKNENIGEGLPLASDDINDQAENIWEPIQELELDSSPLEAENSEPVDEVSIPKSKEKKGKKGEAESLGTEPDPKPEIQTITPGQEDTQELNLDHASSEQHNVTELGQDIFEEVATPVDVDPLGFPTEFKNENTNEETDKIDLSSEPEFEMETVDSIEPSEPMDKSPLDDMPDDHQQQQVPQSSQEIVQEPLPWVEHGSVEESSIFKSETDKEDAGNITSEMEELYSESVVENTIEMPIQERSREESPELHRDISEPSSPLINPNSPTISDSTLPETPGDITPIVDVFASSKSNRDEEKAMKARLNSLHPEQEELVIEPRHNQPAVSQIQEDTPVDLSQDPVEESIADPATPADVNPVEEFLTMQPKEDKEDKEQTKQEQTTDVEQKISPVDTIQEQEQLPEVQEDDVVEKPVLEDTPKLDDIPGGFAPASPKQNEDESEKSKAADLEQPVESPIPSLIPERLSEKPTPMIGPGGWPATPESVSENPTPVTGPNGSPETPTAPRTDTTKETSKSNVNNHLPSAEPIIPVVPAVTAALSAAQLKSDEISQEKVGPDGLTSGYSKDQLSPEEQLQEESEVDIMTEDTPKDLVEDVTKLDELPGGYQEDELAPARQLPAELVEESQEEKERHGAPQTPQDEQAQFFDELGQTPGAEPQNEEESIITDSETPNGLDAGSQEDELTLVEQSEQDFESITGKEKEHVNQNEDGQLPSDIKPSDNAIKELNEQTDMPVSQPEIIEDLTNKPVLEEPKEIDTTDEKQQILDESAPVDDIINEPTVLEETPSITQEQEKIENVHFDPVIAEPGIPDKTLVDPIITTPEAEALTPSKKSEEQTKGDSLPSSDFPEEIMEPEIVEGMKPIDVPDQQTSEDSSILIDPEAEFATPDKNQDNMIEPTHVEDASLSPTVDEVKNGEANIETAKAADIQQEIAVTLEEPSTVNRGIEFSAPPKRSKKDKNQRGKQEQDSIEDDIVPRDITPADESSNTEPPAEQPNNAPVEQIITIPAKGLAPYDVPAAPMTAGLSGLMGPLTGRRLGVVEMVQALGWGKRKDNAAIAAAEQGLPPRPSTARPASGSYMSETHGFPDFSMLNAVEDEPTTTLTPTSKLREWALPDKDSEEMSEKGENIVSPETEPIPSIVVEEEPLSTKPKKDTVEKFMESRATEPNEDLQGDQLFERRPGRRRRSILSYLPEEAFKAMRGEFVISEPKTPSLTVDRVFIEQSREITSEPIFDKPVQEEKGSESVLEVSSKQSTKGNEEHQILQSSVSEDMPKEEVVDASKDAATEEPKIQTPENHELFVEHSHEPLEIPHEPVSEDFEAAEVPSEDASEAIVDKSSDPKKLHREVAQEDGSVPQPQTEQILEPMVEEPSEPSKFNGATDATDQENPSMSEPILGRSSELTETPRDFSQEDVFAPQKSIGHVLEPSATGNESSLPTESIFDEVTKNVEISEPSHIDESSLPEKTIPDDIMASVEYLEPNTDLQDTYLTREPLSGKSDNNIESVMPNTVDDSPLSGQITPQDSINMEISEPIYTAEGDFLPTESATHTDTAQPESSEILNAEESETEHKPVLRGSNTSRKSKEDKFGSEPEVSTEVTQEPEQPILAEEPISEEPLEATQSIDREIFEQPVEKSIESSEPEIRDYLDPASVPLPEDPVTVSTEFNEPALIPLPEESFNDFVELSNPASVPLPEESFDEYTEVNEPISIPLPEDPINKFNEFNEAILVPLPEDPFEEYIEVDGPSFIPLPEDSLNEFIEITEPASVPLPEDSFDMFAELNEPALMAPQKIIINQSVTGPASIPLPEDSVDEFIELDEPTNSDVPKPYVKHSSSNSFPRKYIVNPEVREPKIRENLDDLEHAASIPLPEDTAEQTMERPSDVKVPANGELSDFSGPLSPVFAPVLLPGESLPSKPYAKTGIRAAELESEEVPLISDVPISEPFNETTFNKPQESEVIPAEPSQETEQTPVESTTELIVTPRNIETNEAISKDKFVEPAGDFSMEAYDEDEKKPKSEVAMPSAEDISTQTSMKSSSSHDADEMPPQANAQDSMQSVPENQQTSDENTILLTLKEVDAKQDNNSEAALKPSLESQEDIESASSQPIVQPPAEELHRNITNEETTNTKAEPIIYQEQTFEPRLAKEDSKPFEEPVIGSMLSQPQTGILQEPVFESENVREEAPVLQELIAPQNPSIELRITNEEPIPSSLPIMEPDIETEEAAVPLKSTIESNTNDQEPFPSWDPITEPEIMREELLIPEESTFESKEESFVPQESRINEEEPTLQQELEIESKVSDRPVSLVQGSATGPILWEEQPVIRKPVIEVNNPKPEEIALPESPTESKSFEPEMTLPQGSVVPIVQERAIDPQRPYLKLDVPQVVSLEQDGVAPERIPLPGSLIEQEVFRPEHIPLPESPIEQSVVEPERIPLSGSPIEQEVFEPEHIPLPESPIEQSVVEPEQIPLPKSPIYRELSELEIPFQREPVYDSHIFEEPMLTQERLIEPEMSSLEPVIPRELLLEHKLPEPEQIPLPESPLHQETFGLEALFRQEPGAEPFISDVMKPMQDEPSNESHSTMTETRENEWAWPAEESKEEKNGENVATSTKKPFDVAHQSENLGNAPLEITEPLSARDDAKEPVQEVSAEPDEESFFDVVEYFTKEEIKTHLAPRISQEQDVVPSLKEFMLHEYKAVPADELEKVDLPPEMLIEERAQGEHRPSEDDVTGVLTKNSKDINDREFGFSSPVQFIPKDTQLGVPDVEDLVPTEIIVDKFKAKPTEEMPKEVQQQTKGEWGPVSTKKSEWDMKKHESSLSTPLEPEVPNVATELPEDTPSNSGKPGGLLPTVDDVSDTHTSFQIPQVETLVRADDNFGTSPDKKWKEIPSRELDIESRPLAVPNTDTTSETQDVKPADRFLASPIPMRDIVQAFKPIAEPKIILPITSSSPSKPISDEPYNISADLSQIGSKKDKRKRQATLNLETPKDDRSIFWADEVPEAEVVRAVPVIEDIGRDEFYSHIASTVKKPQTNEFSRPPAKKGKKNTNRESFNVEDFRLLIGADLQKIEPMKERKEMLYVVPASAAIANAEVLVGGSKEPEVEPVREEENQPMQALLDNGEKRQDMDKGRPSDDIFDHSGLDDKDRNTSEETKDGFGQPISNGFREEHTILQGPEQIEKIQEPMIEQHGESESQEEPEQTERTQELMIEGPGKSAIVEARETRTPAPLSHVLDNADFFQEPEQLETTQEKTIAESLAEPMINIVQESEQMELPQDREARIPAQPKVVETTILQEPKQMETVQEPMIQIPVRPLIVEGRETGIPTPLRDSISDDERQLEIETTPASKSYASSMSPSPRRSPTAQEARGDLPEEYLSRRSRRDTDKRRRKTSIEVENEQDLLPAPIQEALRNIIVEPRARRISPSPSPSPTAERAKRARSRSRPPSRPGTPGLTMLQEEPEEEHAQNIGNRDSAFVNDSPIPLQGNFANKHELVRDSAIHLRDNSPSMRVRSPVSSADAAIDSMEWPPVDEDAGTVDLEQPPRPKVVENLKRHDHGIDDLPYQRHREEEHTDLQRAQTIHGMHSPLEGKHKLTRKSSLTRGELAEANHVDFVRSQRLKAFQTKSKEKLSEPHQAEPINKSVTPEKEHTRHRVHRSEFPDAHYRKPKENKYGDLESVKTPRAEQRSISESPPALVGSAALAAAGLGFAAARRSSQESRPLSAQSHKSQRPASNISVARLRTPAPLDAPHQPQFPDSASTNRSFTPPLRRTARKISGDLKSLRQQSNIDLAKEIGPASLDTATSTTSTNSANPTANEGRARAQEMADVYDGYGEGHMGSPRSPTRPHSMRRRQSMQVLELESKLDQLTAENRALAEAKAHAEHMLRSSQGAPAALVERDAEIDLLKRTLSSMQDEVKRLTEVNAGLTSAAITLGQQHNARYGILESQHAQTSRELQQAREAHHNLQNEVEGIIHNAIQERDQEIASLRSQLDVAKEQIRAMQREILAAKAGDTQFLTIRDEDYFDGACQQLCQHVQQWVLRFSKFSDMRACRLTREINNDKTIDRLDNAILDGSDVDNYLADRVRRRDVFMSMTMTMVWEFIFTRYLFGMDREQRQKLKSLEKLLSEVGPSSAVHQWRATTLTLLSKRESFARQREQDTLAVVHAILETLTEILPPPSHLEDQIEEQLKRVVKAAVVLSIEMRTQRAEYMMLPPLQPEYDANGDLASKVSFNAALMNERSGDTVSNEELEAQKAVVRVVLFPLVVKKGDDLGQGDEEIVVCPAQVLVAKPRMGKGPVGRVYSPASGDVDRRSSSRTPASMQSSMPDTNVI</sequence>
<dbReference type="InterPro" id="IPR053268">
    <property type="entry name" value="Woronin_anchor"/>
</dbReference>
<feature type="compositionally biased region" description="Basic and acidic residues" evidence="2">
    <location>
        <begin position="3592"/>
        <end position="3607"/>
    </location>
</feature>
<feature type="compositionally biased region" description="Basic and acidic residues" evidence="2">
    <location>
        <begin position="2152"/>
        <end position="2166"/>
    </location>
</feature>
<feature type="compositionally biased region" description="Polar residues" evidence="2">
    <location>
        <begin position="4400"/>
        <end position="4426"/>
    </location>
</feature>
<feature type="compositionally biased region" description="Basic and acidic residues" evidence="2">
    <location>
        <begin position="1470"/>
        <end position="1480"/>
    </location>
</feature>
<comment type="caution">
    <text evidence="3">The sequence shown here is derived from an EMBL/GenBank/DDBJ whole genome shotgun (WGS) entry which is preliminary data.</text>
</comment>
<feature type="region of interest" description="Disordered" evidence="2">
    <location>
        <begin position="2763"/>
        <end position="2972"/>
    </location>
</feature>
<feature type="region of interest" description="Disordered" evidence="2">
    <location>
        <begin position="2685"/>
        <end position="2728"/>
    </location>
</feature>
<feature type="compositionally biased region" description="Basic and acidic residues" evidence="2">
    <location>
        <begin position="1411"/>
        <end position="1428"/>
    </location>
</feature>
<feature type="compositionally biased region" description="Acidic residues" evidence="2">
    <location>
        <begin position="3018"/>
        <end position="3029"/>
    </location>
</feature>
<feature type="compositionally biased region" description="Low complexity" evidence="2">
    <location>
        <begin position="2066"/>
        <end position="2076"/>
    </location>
</feature>
<feature type="region of interest" description="Disordered" evidence="2">
    <location>
        <begin position="554"/>
        <end position="612"/>
    </location>
</feature>
<dbReference type="EMBL" id="CAJHIA010000006">
    <property type="protein sequence ID" value="CAD6441631.1"/>
    <property type="molecule type" value="Genomic_DNA"/>
</dbReference>
<feature type="region of interest" description="Disordered" evidence="2">
    <location>
        <begin position="6215"/>
        <end position="6241"/>
    </location>
</feature>
<feature type="compositionally biased region" description="Polar residues" evidence="2">
    <location>
        <begin position="2173"/>
        <end position="2184"/>
    </location>
</feature>
<feature type="compositionally biased region" description="Basic and acidic residues" evidence="2">
    <location>
        <begin position="5063"/>
        <end position="5072"/>
    </location>
</feature>
<feature type="compositionally biased region" description="Basic and acidic residues" evidence="2">
    <location>
        <begin position="2609"/>
        <end position="2623"/>
    </location>
</feature>
<dbReference type="PANTHER" id="PTHR40641:SF2">
    <property type="entry name" value="INVOLUCRIN REPEAT PROTEIN"/>
    <property type="match status" value="1"/>
</dbReference>
<feature type="compositionally biased region" description="Acidic residues" evidence="2">
    <location>
        <begin position="3290"/>
        <end position="3299"/>
    </location>
</feature>
<feature type="compositionally biased region" description="Basic and acidic residues" evidence="2">
    <location>
        <begin position="2990"/>
        <end position="3000"/>
    </location>
</feature>
<feature type="compositionally biased region" description="Basic and acidic residues" evidence="2">
    <location>
        <begin position="823"/>
        <end position="834"/>
    </location>
</feature>
<feature type="region of interest" description="Disordered" evidence="2">
    <location>
        <begin position="289"/>
        <end position="330"/>
    </location>
</feature>
<feature type="compositionally biased region" description="Gly residues" evidence="2">
    <location>
        <begin position="19"/>
        <end position="34"/>
    </location>
</feature>
<feature type="compositionally biased region" description="Basic and acidic residues" evidence="2">
    <location>
        <begin position="2686"/>
        <end position="2702"/>
    </location>
</feature>
<feature type="compositionally biased region" description="Basic and acidic residues" evidence="2">
    <location>
        <begin position="729"/>
        <end position="800"/>
    </location>
</feature>
<feature type="compositionally biased region" description="Basic and acidic residues" evidence="2">
    <location>
        <begin position="365"/>
        <end position="374"/>
    </location>
</feature>
<feature type="compositionally biased region" description="Basic and acidic residues" evidence="2">
    <location>
        <begin position="880"/>
        <end position="895"/>
    </location>
</feature>
<feature type="region of interest" description="Disordered" evidence="2">
    <location>
        <begin position="3672"/>
        <end position="3737"/>
    </location>
</feature>
<feature type="compositionally biased region" description="Acidic residues" evidence="2">
    <location>
        <begin position="3122"/>
        <end position="3137"/>
    </location>
</feature>
<feature type="compositionally biased region" description="Polar residues" evidence="2">
    <location>
        <begin position="3984"/>
        <end position="3999"/>
    </location>
</feature>
<feature type="compositionally biased region" description="Acidic residues" evidence="2">
    <location>
        <begin position="2592"/>
        <end position="2602"/>
    </location>
</feature>
<feature type="compositionally biased region" description="Polar residues" evidence="2">
    <location>
        <begin position="2703"/>
        <end position="2722"/>
    </location>
</feature>
<feature type="compositionally biased region" description="Basic and acidic residues" evidence="2">
    <location>
        <begin position="2813"/>
        <end position="2824"/>
    </location>
</feature>
<feature type="compositionally biased region" description="Basic and acidic residues" evidence="2">
    <location>
        <begin position="5790"/>
        <end position="5809"/>
    </location>
</feature>
<feature type="region of interest" description="Disordered" evidence="2">
    <location>
        <begin position="409"/>
        <end position="499"/>
    </location>
</feature>
<feature type="region of interest" description="Disordered" evidence="2">
    <location>
        <begin position="2990"/>
        <end position="3222"/>
    </location>
</feature>
<feature type="region of interest" description="Disordered" evidence="2">
    <location>
        <begin position="2066"/>
        <end position="2214"/>
    </location>
</feature>
<feature type="region of interest" description="Disordered" evidence="2">
    <location>
        <begin position="4993"/>
        <end position="5081"/>
    </location>
</feature>
<feature type="compositionally biased region" description="Basic and acidic residues" evidence="2">
    <location>
        <begin position="5523"/>
        <end position="5534"/>
    </location>
</feature>
<feature type="compositionally biased region" description="Basic and acidic residues" evidence="2">
    <location>
        <begin position="1096"/>
        <end position="1116"/>
    </location>
</feature>
<feature type="compositionally biased region" description="Basic and acidic residues" evidence="2">
    <location>
        <begin position="1964"/>
        <end position="1988"/>
    </location>
</feature>
<feature type="compositionally biased region" description="Polar residues" evidence="2">
    <location>
        <begin position="1638"/>
        <end position="1650"/>
    </location>
</feature>
<feature type="compositionally biased region" description="Basic and acidic residues" evidence="2">
    <location>
        <begin position="6046"/>
        <end position="6056"/>
    </location>
</feature>
<feature type="compositionally biased region" description="Polar residues" evidence="2">
    <location>
        <begin position="719"/>
        <end position="728"/>
    </location>
</feature>
<feature type="compositionally biased region" description="Polar residues" evidence="2">
    <location>
        <begin position="6138"/>
        <end position="6157"/>
    </location>
</feature>
<feature type="compositionally biased region" description="Basic and acidic residues" evidence="2">
    <location>
        <begin position="2015"/>
        <end position="2042"/>
    </location>
</feature>
<evidence type="ECO:0000256" key="2">
    <source>
        <dbReference type="SAM" id="MobiDB-lite"/>
    </source>
</evidence>
<feature type="compositionally biased region" description="Basic and acidic residues" evidence="2">
    <location>
        <begin position="1716"/>
        <end position="1740"/>
    </location>
</feature>
<feature type="region of interest" description="Disordered" evidence="2">
    <location>
        <begin position="5515"/>
        <end position="5591"/>
    </location>
</feature>
<feature type="compositionally biased region" description="Basic and acidic residues" evidence="2">
    <location>
        <begin position="5012"/>
        <end position="5031"/>
    </location>
</feature>
<feature type="region of interest" description="Disordered" evidence="2">
    <location>
        <begin position="3931"/>
        <end position="4098"/>
    </location>
</feature>
<accession>A0A8H2ZKZ7</accession>
<feature type="compositionally biased region" description="Polar residues" evidence="2">
    <location>
        <begin position="3937"/>
        <end position="3967"/>
    </location>
</feature>
<dbReference type="OrthoDB" id="5365701at2759"/>
<feature type="region of interest" description="Disordered" evidence="2">
    <location>
        <begin position="4309"/>
        <end position="4328"/>
    </location>
</feature>
<feature type="compositionally biased region" description="Basic and acidic residues" evidence="2">
    <location>
        <begin position="3672"/>
        <end position="3684"/>
    </location>
</feature>
<feature type="compositionally biased region" description="Basic and acidic residues" evidence="2">
    <location>
        <begin position="2856"/>
        <end position="2869"/>
    </location>
</feature>
<feature type="region of interest" description="Disordered" evidence="2">
    <location>
        <begin position="4765"/>
        <end position="4784"/>
    </location>
</feature>
<feature type="compositionally biased region" description="Basic and acidic residues" evidence="2">
    <location>
        <begin position="1906"/>
        <end position="1923"/>
    </location>
</feature>
<feature type="region of interest" description="Disordered" evidence="2">
    <location>
        <begin position="1"/>
        <end position="76"/>
    </location>
</feature>
<feature type="region of interest" description="Disordered" evidence="2">
    <location>
        <begin position="5298"/>
        <end position="5343"/>
    </location>
</feature>
<feature type="region of interest" description="Disordered" evidence="2">
    <location>
        <begin position="3753"/>
        <end position="3855"/>
    </location>
</feature>
<feature type="compositionally biased region" description="Basic residues" evidence="2">
    <location>
        <begin position="477"/>
        <end position="488"/>
    </location>
</feature>
<feature type="compositionally biased region" description="Basic and acidic residues" evidence="2">
    <location>
        <begin position="3031"/>
        <end position="3045"/>
    </location>
</feature>
<feature type="region of interest" description="Disordered" evidence="2">
    <location>
        <begin position="120"/>
        <end position="274"/>
    </location>
</feature>
<dbReference type="PANTHER" id="PTHR40641">
    <property type="entry name" value="INVOLUCRIN REPEAT PROTEIN (AFU_ORTHOLOGUE AFUA_2G08060)"/>
    <property type="match status" value="1"/>
</dbReference>
<feature type="compositionally biased region" description="Basic and acidic residues" evidence="2">
    <location>
        <begin position="4062"/>
        <end position="4086"/>
    </location>
</feature>
<feature type="region of interest" description="Disordered" evidence="2">
    <location>
        <begin position="916"/>
        <end position="953"/>
    </location>
</feature>
<feature type="compositionally biased region" description="Basic and acidic residues" evidence="2">
    <location>
        <begin position="1235"/>
        <end position="1266"/>
    </location>
</feature>
<feature type="region of interest" description="Disordered" evidence="2">
    <location>
        <begin position="5371"/>
        <end position="5409"/>
    </location>
</feature>
<feature type="compositionally biased region" description="Basic and acidic residues" evidence="2">
    <location>
        <begin position="3192"/>
        <end position="3208"/>
    </location>
</feature>
<feature type="compositionally biased region" description="Basic and acidic residues" evidence="2">
    <location>
        <begin position="1214"/>
        <end position="1228"/>
    </location>
</feature>
<feature type="compositionally biased region" description="Polar residues" evidence="2">
    <location>
        <begin position="1663"/>
        <end position="1672"/>
    </location>
</feature>
<feature type="compositionally biased region" description="Basic and acidic residues" evidence="2">
    <location>
        <begin position="5231"/>
        <end position="5242"/>
    </location>
</feature>
<feature type="compositionally biased region" description="Basic and acidic residues" evidence="2">
    <location>
        <begin position="349"/>
        <end position="358"/>
    </location>
</feature>
<feature type="region of interest" description="Disordered" evidence="2">
    <location>
        <begin position="971"/>
        <end position="1016"/>
    </location>
</feature>
<keyword evidence="4" id="KW-1185">Reference proteome</keyword>
<feature type="compositionally biased region" description="Basic and acidic residues" evidence="2">
    <location>
        <begin position="1124"/>
        <end position="1142"/>
    </location>
</feature>
<feature type="compositionally biased region" description="Basic and acidic residues" evidence="2">
    <location>
        <begin position="1494"/>
        <end position="1509"/>
    </location>
</feature>
<protein>
    <submittedName>
        <fullName evidence="3">6d15dbc5-8656-4ffe-8f41-9f889979efd5</fullName>
    </submittedName>
</protein>
<feature type="compositionally biased region" description="Basic and acidic residues" evidence="2">
    <location>
        <begin position="5754"/>
        <end position="5763"/>
    </location>
</feature>
<feature type="compositionally biased region" description="Polar residues" evidence="2">
    <location>
        <begin position="2419"/>
        <end position="2430"/>
    </location>
</feature>
<feature type="region of interest" description="Disordered" evidence="2">
    <location>
        <begin position="5210"/>
        <end position="5281"/>
    </location>
</feature>
<feature type="region of interest" description="Disordered" evidence="2">
    <location>
        <begin position="6717"/>
        <end position="6751"/>
    </location>
</feature>
<feature type="compositionally biased region" description="Low complexity" evidence="2">
    <location>
        <begin position="467"/>
        <end position="476"/>
    </location>
</feature>